<reference evidence="6 7" key="1">
    <citation type="submission" date="2018-11" db="EMBL/GenBank/DDBJ databases">
        <title>Draft genome sequence of Buttiauxella warmboldiae CCUG 35512.</title>
        <authorList>
            <person name="Salva-Serra F."/>
            <person name="Marathe N."/>
            <person name="Moore E."/>
            <person name="Svensson L."/>
            <person name="Engstrom-Jakobsson H."/>
        </authorList>
    </citation>
    <scope>NUCLEOTIDE SEQUENCE [LARGE SCALE GENOMIC DNA]</scope>
    <source>
        <strain evidence="6 7">CCUG 35512</strain>
    </source>
</reference>
<dbReference type="SUPFAM" id="SSF53850">
    <property type="entry name" value="Periplasmic binding protein-like II"/>
    <property type="match status" value="1"/>
</dbReference>
<keyword evidence="2" id="KW-0805">Transcription regulation</keyword>
<dbReference type="InterPro" id="IPR058163">
    <property type="entry name" value="LysR-type_TF_proteobact-type"/>
</dbReference>
<dbReference type="SUPFAM" id="SSF46785">
    <property type="entry name" value="Winged helix' DNA-binding domain"/>
    <property type="match status" value="1"/>
</dbReference>
<proteinExistence type="inferred from homology"/>
<evidence type="ECO:0000259" key="5">
    <source>
        <dbReference type="PROSITE" id="PS50931"/>
    </source>
</evidence>
<dbReference type="AlphaFoldDB" id="A0A3N5DLW7"/>
<evidence type="ECO:0000256" key="2">
    <source>
        <dbReference type="ARBA" id="ARBA00023015"/>
    </source>
</evidence>
<feature type="domain" description="HTH lysR-type" evidence="5">
    <location>
        <begin position="2"/>
        <end position="59"/>
    </location>
</feature>
<keyword evidence="4" id="KW-0804">Transcription</keyword>
<dbReference type="Pfam" id="PF00126">
    <property type="entry name" value="HTH_1"/>
    <property type="match status" value="1"/>
</dbReference>
<evidence type="ECO:0000256" key="4">
    <source>
        <dbReference type="ARBA" id="ARBA00023163"/>
    </source>
</evidence>
<gene>
    <name evidence="6" type="ORF">EHN07_05195</name>
</gene>
<dbReference type="InterPro" id="IPR000847">
    <property type="entry name" value="LysR_HTH_N"/>
</dbReference>
<dbReference type="Gene3D" id="3.40.190.290">
    <property type="match status" value="1"/>
</dbReference>
<keyword evidence="7" id="KW-1185">Reference proteome</keyword>
<comment type="caution">
    <text evidence="6">The sequence shown here is derived from an EMBL/GenBank/DDBJ whole genome shotgun (WGS) entry which is preliminary data.</text>
</comment>
<sequence>MISFRHLKLFVTIAEQGSLTLAARELGLSPSSVTERLNTLEKYFNTVLFIRTTRSISLTEEGDILLNSARSILELFYELENNIRISQQHLKGNIKVSIPSDLGRNRILPIIKKFMDVNPNIGFDISFCDEYIDMIATGTDVAVRYGLRTDARLYARLLNTNKRIFCAAPSYLKNFDDIKHPDDLIMHNCLRLRLGGVIESEWPFIIDGHIVRKLINGNFIANDGEVIRQICINGLGIAYEYAHDIVAELNSGRLVEILSEYNIGDCELNVVTTTSHKQPERVRQFIHFLIEKFNDEPCKETANQLF</sequence>
<evidence type="ECO:0000256" key="3">
    <source>
        <dbReference type="ARBA" id="ARBA00023125"/>
    </source>
</evidence>
<dbReference type="GO" id="GO:0003700">
    <property type="term" value="F:DNA-binding transcription factor activity"/>
    <property type="evidence" value="ECO:0007669"/>
    <property type="project" value="InterPro"/>
</dbReference>
<dbReference type="Gene3D" id="1.10.10.10">
    <property type="entry name" value="Winged helix-like DNA-binding domain superfamily/Winged helix DNA-binding domain"/>
    <property type="match status" value="1"/>
</dbReference>
<dbReference type="PROSITE" id="PS50931">
    <property type="entry name" value="HTH_LYSR"/>
    <property type="match status" value="1"/>
</dbReference>
<evidence type="ECO:0000313" key="7">
    <source>
        <dbReference type="Proteomes" id="UP000268615"/>
    </source>
</evidence>
<dbReference type="Proteomes" id="UP000268615">
    <property type="component" value="Unassembled WGS sequence"/>
</dbReference>
<dbReference type="Pfam" id="PF03466">
    <property type="entry name" value="LysR_substrate"/>
    <property type="match status" value="1"/>
</dbReference>
<dbReference type="InterPro" id="IPR036388">
    <property type="entry name" value="WH-like_DNA-bd_sf"/>
</dbReference>
<dbReference type="InterPro" id="IPR036390">
    <property type="entry name" value="WH_DNA-bd_sf"/>
</dbReference>
<dbReference type="InterPro" id="IPR005119">
    <property type="entry name" value="LysR_subst-bd"/>
</dbReference>
<accession>A0A3N5DLW7</accession>
<keyword evidence="3" id="KW-0238">DNA-binding</keyword>
<dbReference type="CDD" id="cd08422">
    <property type="entry name" value="PBP2_CrgA_like"/>
    <property type="match status" value="1"/>
</dbReference>
<evidence type="ECO:0000313" key="6">
    <source>
        <dbReference type="EMBL" id="RPH29605.1"/>
    </source>
</evidence>
<evidence type="ECO:0000256" key="1">
    <source>
        <dbReference type="ARBA" id="ARBA00009437"/>
    </source>
</evidence>
<protein>
    <submittedName>
        <fullName evidence="6">LysR family transcriptional regulator</fullName>
    </submittedName>
</protein>
<dbReference type="GO" id="GO:0003677">
    <property type="term" value="F:DNA binding"/>
    <property type="evidence" value="ECO:0007669"/>
    <property type="project" value="UniProtKB-KW"/>
</dbReference>
<comment type="similarity">
    <text evidence="1">Belongs to the LysR transcriptional regulatory family.</text>
</comment>
<dbReference type="RefSeq" id="WP_124023127.1">
    <property type="nucleotide sequence ID" value="NZ_RPOH01000017.1"/>
</dbReference>
<dbReference type="EMBL" id="RPOH01000017">
    <property type="protein sequence ID" value="RPH29605.1"/>
    <property type="molecule type" value="Genomic_DNA"/>
</dbReference>
<dbReference type="FunFam" id="1.10.10.10:FF:000001">
    <property type="entry name" value="LysR family transcriptional regulator"/>
    <property type="match status" value="1"/>
</dbReference>
<dbReference type="PANTHER" id="PTHR30537">
    <property type="entry name" value="HTH-TYPE TRANSCRIPTIONAL REGULATOR"/>
    <property type="match status" value="1"/>
</dbReference>
<dbReference type="PANTHER" id="PTHR30537:SF5">
    <property type="entry name" value="HTH-TYPE TRANSCRIPTIONAL ACTIVATOR TTDR-RELATED"/>
    <property type="match status" value="1"/>
</dbReference>
<name>A0A3N5DLW7_9ENTR</name>
<organism evidence="6 7">
    <name type="scientific">Buttiauxella warmboldiae</name>
    <dbReference type="NCBI Taxonomy" id="82993"/>
    <lineage>
        <taxon>Bacteria</taxon>
        <taxon>Pseudomonadati</taxon>
        <taxon>Pseudomonadota</taxon>
        <taxon>Gammaproteobacteria</taxon>
        <taxon>Enterobacterales</taxon>
        <taxon>Enterobacteriaceae</taxon>
        <taxon>Buttiauxella</taxon>
    </lineage>
</organism>
<dbReference type="OrthoDB" id="8885940at2"/>